<dbReference type="GO" id="GO:0005524">
    <property type="term" value="F:ATP binding"/>
    <property type="evidence" value="ECO:0007669"/>
    <property type="project" value="UniProtKB-KW"/>
</dbReference>
<keyword evidence="8" id="KW-0238">DNA-binding</keyword>
<evidence type="ECO:0000256" key="3">
    <source>
        <dbReference type="ARBA" id="ARBA00022741"/>
    </source>
</evidence>
<dbReference type="SUPFAM" id="SSF160443">
    <property type="entry name" value="SMR domain-like"/>
    <property type="match status" value="1"/>
</dbReference>
<evidence type="ECO:0000256" key="4">
    <source>
        <dbReference type="ARBA" id="ARBA00022759"/>
    </source>
</evidence>
<dbReference type="InterPro" id="IPR002625">
    <property type="entry name" value="Smr_dom"/>
</dbReference>
<dbReference type="PROSITE" id="PS50828">
    <property type="entry name" value="SMR"/>
    <property type="match status" value="1"/>
</dbReference>
<accession>A0A645CDY0</accession>
<organism evidence="10">
    <name type="scientific">bioreactor metagenome</name>
    <dbReference type="NCBI Taxonomy" id="1076179"/>
    <lineage>
        <taxon>unclassified sequences</taxon>
        <taxon>metagenomes</taxon>
        <taxon>ecological metagenomes</taxon>
    </lineage>
</organism>
<dbReference type="GO" id="GO:0004519">
    <property type="term" value="F:endonuclease activity"/>
    <property type="evidence" value="ECO:0007669"/>
    <property type="project" value="UniProtKB-KW"/>
</dbReference>
<dbReference type="GO" id="GO:0019843">
    <property type="term" value="F:rRNA binding"/>
    <property type="evidence" value="ECO:0007669"/>
    <property type="project" value="UniProtKB-KW"/>
</dbReference>
<dbReference type="InterPro" id="IPR036063">
    <property type="entry name" value="Smr_dom_sf"/>
</dbReference>
<keyword evidence="5 10" id="KW-0378">Hydrolase</keyword>
<proteinExistence type="predicted"/>
<keyword evidence="4 10" id="KW-0255">Endonuclease</keyword>
<dbReference type="EMBL" id="VSSQ01026450">
    <property type="protein sequence ID" value="MPM75169.1"/>
    <property type="molecule type" value="Genomic_DNA"/>
</dbReference>
<keyword evidence="3" id="KW-0547">Nucleotide-binding</keyword>
<dbReference type="FunFam" id="3.30.1370.110:FF:000004">
    <property type="entry name" value="Endonuclease MutS2"/>
    <property type="match status" value="1"/>
</dbReference>
<evidence type="ECO:0000313" key="10">
    <source>
        <dbReference type="EMBL" id="MPM75169.1"/>
    </source>
</evidence>
<keyword evidence="6" id="KW-0067">ATP-binding</keyword>
<dbReference type="AlphaFoldDB" id="A0A645CDY0"/>
<dbReference type="EC" id="3.1.-.-" evidence="10"/>
<evidence type="ECO:0000259" key="9">
    <source>
        <dbReference type="PROSITE" id="PS50828"/>
    </source>
</evidence>
<gene>
    <name evidence="10" type="primary">mutS2_43</name>
    <name evidence="10" type="ORF">SDC9_122160</name>
</gene>
<evidence type="ECO:0000256" key="8">
    <source>
        <dbReference type="ARBA" id="ARBA00023125"/>
    </source>
</evidence>
<evidence type="ECO:0000256" key="7">
    <source>
        <dbReference type="ARBA" id="ARBA00022884"/>
    </source>
</evidence>
<dbReference type="Gene3D" id="3.30.1370.110">
    <property type="match status" value="1"/>
</dbReference>
<evidence type="ECO:0000256" key="2">
    <source>
        <dbReference type="ARBA" id="ARBA00022730"/>
    </source>
</evidence>
<sequence>MRGQTLDEAIMATDKFLDDAFIAQLNKVWVIHGKGTGVLRAGVRDYLKSHPQVKSYTFAPFNEGGDGVTVVELK</sequence>
<reference evidence="10" key="1">
    <citation type="submission" date="2019-08" db="EMBL/GenBank/DDBJ databases">
        <authorList>
            <person name="Kucharzyk K."/>
            <person name="Murdoch R.W."/>
            <person name="Higgins S."/>
            <person name="Loffler F."/>
        </authorList>
    </citation>
    <scope>NUCLEOTIDE SEQUENCE</scope>
</reference>
<dbReference type="GO" id="GO:0003677">
    <property type="term" value="F:DNA binding"/>
    <property type="evidence" value="ECO:0007669"/>
    <property type="project" value="UniProtKB-KW"/>
</dbReference>
<keyword evidence="1" id="KW-0540">Nuclease</keyword>
<feature type="domain" description="Smr" evidence="9">
    <location>
        <begin position="1"/>
        <end position="74"/>
    </location>
</feature>
<dbReference type="Pfam" id="PF01713">
    <property type="entry name" value="Smr"/>
    <property type="match status" value="1"/>
</dbReference>
<keyword evidence="7" id="KW-0694">RNA-binding</keyword>
<keyword evidence="2" id="KW-0699">rRNA-binding</keyword>
<evidence type="ECO:0000256" key="1">
    <source>
        <dbReference type="ARBA" id="ARBA00022722"/>
    </source>
</evidence>
<name>A0A645CDY0_9ZZZZ</name>
<dbReference type="SMART" id="SM00463">
    <property type="entry name" value="SMR"/>
    <property type="match status" value="1"/>
</dbReference>
<protein>
    <submittedName>
        <fullName evidence="10">Endonuclease MutS2</fullName>
        <ecNumber evidence="10">3.1.-.-</ecNumber>
    </submittedName>
</protein>
<evidence type="ECO:0000256" key="6">
    <source>
        <dbReference type="ARBA" id="ARBA00022840"/>
    </source>
</evidence>
<comment type="caution">
    <text evidence="10">The sequence shown here is derived from an EMBL/GenBank/DDBJ whole genome shotgun (WGS) entry which is preliminary data.</text>
</comment>
<evidence type="ECO:0000256" key="5">
    <source>
        <dbReference type="ARBA" id="ARBA00022801"/>
    </source>
</evidence>
<dbReference type="GO" id="GO:0016787">
    <property type="term" value="F:hydrolase activity"/>
    <property type="evidence" value="ECO:0007669"/>
    <property type="project" value="UniProtKB-KW"/>
</dbReference>